<protein>
    <recommendedName>
        <fullName evidence="6">Choline transporter-like protein</fullName>
    </recommendedName>
</protein>
<keyword evidence="5 6" id="KW-0472">Membrane</keyword>
<dbReference type="InterPro" id="IPR007603">
    <property type="entry name" value="Choline_transptr-like"/>
</dbReference>
<evidence type="ECO:0000313" key="7">
    <source>
        <dbReference type="EMBL" id="KAK7100735.1"/>
    </source>
</evidence>
<keyword evidence="3 6" id="KW-0812">Transmembrane</keyword>
<feature type="transmembrane region" description="Helical" evidence="6">
    <location>
        <begin position="533"/>
        <end position="551"/>
    </location>
</feature>
<evidence type="ECO:0000256" key="4">
    <source>
        <dbReference type="ARBA" id="ARBA00022989"/>
    </source>
</evidence>
<keyword evidence="8" id="KW-1185">Reference proteome</keyword>
<reference evidence="7 8" key="1">
    <citation type="submission" date="2024-02" db="EMBL/GenBank/DDBJ databases">
        <title>Chromosome-scale genome assembly of the rough periwinkle Littorina saxatilis.</title>
        <authorList>
            <person name="De Jode A."/>
            <person name="Faria R."/>
            <person name="Formenti G."/>
            <person name="Sims Y."/>
            <person name="Smith T.P."/>
            <person name="Tracey A."/>
            <person name="Wood J.M.D."/>
            <person name="Zagrodzka Z.B."/>
            <person name="Johannesson K."/>
            <person name="Butlin R.K."/>
            <person name="Leder E.H."/>
        </authorList>
    </citation>
    <scope>NUCLEOTIDE SEQUENCE [LARGE SCALE GENOMIC DNA]</scope>
    <source>
        <strain evidence="7">Snail1</strain>
        <tissue evidence="7">Muscle</tissue>
    </source>
</reference>
<dbReference type="Pfam" id="PF04515">
    <property type="entry name" value="Choline_transpo"/>
    <property type="match status" value="1"/>
</dbReference>
<sequence length="640" mass="71893">MGCCGGNNAVVQPIKGDRSVEQKFDGPTKHRVCRDVIVLLLFIAFLGGLGWLFYYTIGKGNPNVLIYGTDSYGNVCNQENDVIPGAIKSGRDTSGLKYLFYFDSDYLEKIMNAHTNKMDSVAVCVKLCPNETLRDVSGFQAFYDRYGSSVCNYDVPKNNYDTDGTTCPDTTIGKSVEPQVILFNRCIPKTLSTTLDRFGDFLNSILELVDDDFGQKCVNDLENTWQEIMYLCLIGFGISLVMLVLLRFFVGVMVWTVVFLVAVGSLAGTGFCWYSWYIERTTAWLGGAIAASVVTLIILLILIVMWKRFKLVVQLFKEAGKAVAKMPLLLLQPIMALILLGGALAGFGYMFLYVVTTRNPVVNGTSTFVSYEQDELMKGMFFYYLLGFLWVTQFIMACERLTVSSAVALWYFTRDKTRLGMPIGKSIYRLIRFHLGSVAFGSLLIAFVILIRWILSFIEGRLKGSENFLAKFVLKCMICCLWCFEKILKFINSNAYIEIAIHGYGFCKAARTAFMVIVKNALRVAAINSVGDFILFLAKAGTVAVVAVVGIEFFRDKADVNYVWLPITLACVFAYFIASCFLGVYEMTIDAIFICFVEDCEMNDGVSRPYFMSMGLMEYVNNSDDAKKVANLRRQKREEF</sequence>
<feature type="transmembrane region" description="Helical" evidence="6">
    <location>
        <begin position="327"/>
        <end position="352"/>
    </location>
</feature>
<dbReference type="GO" id="GO:0005886">
    <property type="term" value="C:plasma membrane"/>
    <property type="evidence" value="ECO:0007669"/>
    <property type="project" value="UniProtKB-SubCell"/>
</dbReference>
<comment type="similarity">
    <text evidence="2 6">Belongs to the CTL (choline transporter-like) family.</text>
</comment>
<accession>A0AAN9BBW7</accession>
<feature type="transmembrane region" description="Helical" evidence="6">
    <location>
        <begin position="283"/>
        <end position="306"/>
    </location>
</feature>
<evidence type="ECO:0000256" key="3">
    <source>
        <dbReference type="ARBA" id="ARBA00022692"/>
    </source>
</evidence>
<comment type="function">
    <text evidence="6">Choline transporter.</text>
</comment>
<keyword evidence="4 6" id="KW-1133">Transmembrane helix</keyword>
<comment type="caution">
    <text evidence="7">The sequence shown here is derived from an EMBL/GenBank/DDBJ whole genome shotgun (WGS) entry which is preliminary data.</text>
</comment>
<evidence type="ECO:0000256" key="2">
    <source>
        <dbReference type="ARBA" id="ARBA00007168"/>
    </source>
</evidence>
<dbReference type="PANTHER" id="PTHR12385">
    <property type="entry name" value="CHOLINE TRANSPORTER-LIKE (SLC FAMILY 44)"/>
    <property type="match status" value="1"/>
</dbReference>
<dbReference type="AlphaFoldDB" id="A0AAN9BBW7"/>
<dbReference type="Proteomes" id="UP001374579">
    <property type="component" value="Unassembled WGS sequence"/>
</dbReference>
<evidence type="ECO:0000256" key="5">
    <source>
        <dbReference type="ARBA" id="ARBA00023136"/>
    </source>
</evidence>
<feature type="transmembrane region" description="Helical" evidence="6">
    <location>
        <begin position="433"/>
        <end position="455"/>
    </location>
</feature>
<feature type="transmembrane region" description="Helical" evidence="6">
    <location>
        <begin position="381"/>
        <end position="412"/>
    </location>
</feature>
<organism evidence="7 8">
    <name type="scientific">Littorina saxatilis</name>
    <dbReference type="NCBI Taxonomy" id="31220"/>
    <lineage>
        <taxon>Eukaryota</taxon>
        <taxon>Metazoa</taxon>
        <taxon>Spiralia</taxon>
        <taxon>Lophotrochozoa</taxon>
        <taxon>Mollusca</taxon>
        <taxon>Gastropoda</taxon>
        <taxon>Caenogastropoda</taxon>
        <taxon>Littorinimorpha</taxon>
        <taxon>Littorinoidea</taxon>
        <taxon>Littorinidae</taxon>
        <taxon>Littorina</taxon>
    </lineage>
</organism>
<comment type="subcellular location">
    <subcellularLocation>
        <location evidence="6">Cell membrane</location>
        <topology evidence="6">Multi-pass membrane protein</topology>
    </subcellularLocation>
    <subcellularLocation>
        <location evidence="1">Membrane</location>
        <topology evidence="1">Multi-pass membrane protein</topology>
    </subcellularLocation>
</comment>
<dbReference type="GO" id="GO:0022857">
    <property type="term" value="F:transmembrane transporter activity"/>
    <property type="evidence" value="ECO:0007669"/>
    <property type="project" value="UniProtKB-UniRule"/>
</dbReference>
<evidence type="ECO:0000256" key="6">
    <source>
        <dbReference type="RuleBase" id="RU368066"/>
    </source>
</evidence>
<feature type="transmembrane region" description="Helical" evidence="6">
    <location>
        <begin position="563"/>
        <end position="585"/>
    </location>
</feature>
<proteinExistence type="inferred from homology"/>
<evidence type="ECO:0000256" key="1">
    <source>
        <dbReference type="ARBA" id="ARBA00004141"/>
    </source>
</evidence>
<dbReference type="PANTHER" id="PTHR12385:SF96">
    <property type="entry name" value="CHOLINE TRANSPORTER-LIKE PROTEIN"/>
    <property type="match status" value="1"/>
</dbReference>
<evidence type="ECO:0000313" key="8">
    <source>
        <dbReference type="Proteomes" id="UP001374579"/>
    </source>
</evidence>
<feature type="transmembrane region" description="Helical" evidence="6">
    <location>
        <begin position="257"/>
        <end position="277"/>
    </location>
</feature>
<name>A0AAN9BBW7_9CAEN</name>
<feature type="transmembrane region" description="Helical" evidence="6">
    <location>
        <begin position="228"/>
        <end position="250"/>
    </location>
</feature>
<feature type="transmembrane region" description="Helical" evidence="6">
    <location>
        <begin position="36"/>
        <end position="57"/>
    </location>
</feature>
<gene>
    <name evidence="7" type="ORF">V1264_023627</name>
</gene>
<dbReference type="EMBL" id="JBAMIC010000011">
    <property type="protein sequence ID" value="KAK7100735.1"/>
    <property type="molecule type" value="Genomic_DNA"/>
</dbReference>